<protein>
    <recommendedName>
        <fullName evidence="7">Perilipin</fullName>
    </recommendedName>
</protein>
<evidence type="ECO:0000256" key="2">
    <source>
        <dbReference type="ARBA" id="ARBA00006311"/>
    </source>
</evidence>
<dbReference type="OrthoDB" id="376826at2759"/>
<feature type="compositionally biased region" description="Low complexity" evidence="4">
    <location>
        <begin position="176"/>
        <end position="192"/>
    </location>
</feature>
<comment type="caution">
    <text evidence="5">The sequence shown here is derived from an EMBL/GenBank/DDBJ whole genome shotgun (WGS) entry which is preliminary data.</text>
</comment>
<dbReference type="PANTHER" id="PTHR14024:SF25">
    <property type="entry name" value="PERILIPIN-2"/>
    <property type="match status" value="1"/>
</dbReference>
<keyword evidence="6" id="KW-1185">Reference proteome</keyword>
<evidence type="ECO:0000256" key="4">
    <source>
        <dbReference type="SAM" id="MobiDB-lite"/>
    </source>
</evidence>
<evidence type="ECO:0000313" key="5">
    <source>
        <dbReference type="EMBL" id="KAF3836976.1"/>
    </source>
</evidence>
<feature type="region of interest" description="Disordered" evidence="4">
    <location>
        <begin position="170"/>
        <end position="193"/>
    </location>
</feature>
<dbReference type="GO" id="GO:0005829">
    <property type="term" value="C:cytosol"/>
    <property type="evidence" value="ECO:0007669"/>
    <property type="project" value="TreeGrafter"/>
</dbReference>
<evidence type="ECO:0000256" key="3">
    <source>
        <dbReference type="ARBA" id="ARBA00022677"/>
    </source>
</evidence>
<feature type="region of interest" description="Disordered" evidence="4">
    <location>
        <begin position="490"/>
        <end position="526"/>
    </location>
</feature>
<dbReference type="Gene3D" id="1.20.120.340">
    <property type="entry name" value="Flagellar protein FliS"/>
    <property type="match status" value="1"/>
</dbReference>
<dbReference type="GO" id="GO:0005811">
    <property type="term" value="C:lipid droplet"/>
    <property type="evidence" value="ECO:0007669"/>
    <property type="project" value="UniProtKB-SubCell"/>
</dbReference>
<dbReference type="GO" id="GO:0010890">
    <property type="term" value="P:positive regulation of triglyceride storage"/>
    <property type="evidence" value="ECO:0007669"/>
    <property type="project" value="TreeGrafter"/>
</dbReference>
<comment type="similarity">
    <text evidence="2">Belongs to the perilipin family.</text>
</comment>
<dbReference type="AlphaFoldDB" id="A0A7J5XIQ5"/>
<keyword evidence="3" id="KW-0551">Lipid droplet</keyword>
<accession>A0A7J5XIQ5</accession>
<reference evidence="5 6" key="1">
    <citation type="submission" date="2020-03" db="EMBL/GenBank/DDBJ databases">
        <title>Dissostichus mawsoni Genome sequencing and assembly.</title>
        <authorList>
            <person name="Park H."/>
        </authorList>
    </citation>
    <scope>NUCLEOTIDE SEQUENCE [LARGE SCALE GENOMIC DNA]</scope>
    <source>
        <strain evidence="5">DM0001</strain>
        <tissue evidence="5">Muscle</tissue>
    </source>
</reference>
<dbReference type="GO" id="GO:0019915">
    <property type="term" value="P:lipid storage"/>
    <property type="evidence" value="ECO:0007669"/>
    <property type="project" value="TreeGrafter"/>
</dbReference>
<dbReference type="SUPFAM" id="SSF109775">
    <property type="entry name" value="Mannose-6-phosphate receptor binding protein 1 (Tip47), C-terminal domain"/>
    <property type="match status" value="2"/>
</dbReference>
<dbReference type="Gene3D" id="3.30.720.170">
    <property type="entry name" value="Perilipin, alpha-beta domain"/>
    <property type="match status" value="2"/>
</dbReference>
<feature type="non-terminal residue" evidence="5">
    <location>
        <position position="526"/>
    </location>
</feature>
<comment type="subcellular location">
    <subcellularLocation>
        <location evidence="1">Lipid droplet</location>
    </subcellularLocation>
</comment>
<evidence type="ECO:0000256" key="1">
    <source>
        <dbReference type="ARBA" id="ARBA00004502"/>
    </source>
</evidence>
<organism evidence="5 6">
    <name type="scientific">Dissostichus mawsoni</name>
    <name type="common">Antarctic cod</name>
    <dbReference type="NCBI Taxonomy" id="36200"/>
    <lineage>
        <taxon>Eukaryota</taxon>
        <taxon>Metazoa</taxon>
        <taxon>Chordata</taxon>
        <taxon>Craniata</taxon>
        <taxon>Vertebrata</taxon>
        <taxon>Euteleostomi</taxon>
        <taxon>Actinopterygii</taxon>
        <taxon>Neopterygii</taxon>
        <taxon>Teleostei</taxon>
        <taxon>Neoteleostei</taxon>
        <taxon>Acanthomorphata</taxon>
        <taxon>Eupercaria</taxon>
        <taxon>Perciformes</taxon>
        <taxon>Notothenioidei</taxon>
        <taxon>Nototheniidae</taxon>
        <taxon>Dissostichus</taxon>
    </lineage>
</organism>
<sequence length="526" mass="57363">NFTDIDVTGPRHISRQQHYINTAAVASHFHHSAHLQFGRTETIGFVLADMAAVAVISNQSVVDRVTSLPLVISTYGLVSSVWRSRVRTITSVAFTTASPIIDKLEPQIAIANDLACKGLDKIEKTLPILHQPSEQLGQMKGPLDNVMDYLVNNTPLNWLVGPFYSRMAPEPPHTPASRASSSSSAYAQSQRQEPMECQACGNHGYRGGDGASVRGQGLRVGHSEQCAGRVYDGMDKTRAAVSGSVSTVLVSRVARMVSSGVDSALSTSESLVEQYLPLTEDELELEAETATGLDREEASYYVRLGSLSTKLRKRAYTRAMAKIRDRKRSMQFISELNSTVDLIEYGRRNIDGATQMVNNKLNSQSVLKSNGPNQHNGHEAEAIESRTLTLARSLTQQLQTTCLGLVSGLQGLPLHIQQEALSLSCSASQVYSSFSAASTLRELPDSVLSTSRVQLGRMKDSLDNVMDYLVNNTPLNWLVGPFYSRMAPVPPHTPASRASSSSSASAPSQRQEPMEVEMESLQSHQR</sequence>
<gene>
    <name evidence="5" type="ORF">F7725_004440</name>
</gene>
<dbReference type="EMBL" id="JAAKFY010000023">
    <property type="protein sequence ID" value="KAF3836976.1"/>
    <property type="molecule type" value="Genomic_DNA"/>
</dbReference>
<evidence type="ECO:0000313" key="6">
    <source>
        <dbReference type="Proteomes" id="UP000518266"/>
    </source>
</evidence>
<dbReference type="Pfam" id="PF03036">
    <property type="entry name" value="Perilipin"/>
    <property type="match status" value="2"/>
</dbReference>
<dbReference type="InterPro" id="IPR004279">
    <property type="entry name" value="Perilipin"/>
</dbReference>
<evidence type="ECO:0008006" key="7">
    <source>
        <dbReference type="Google" id="ProtNLM"/>
    </source>
</evidence>
<name>A0A7J5XIQ5_DISMA</name>
<proteinExistence type="inferred from homology"/>
<dbReference type="PANTHER" id="PTHR14024">
    <property type="entry name" value="PERILIPIN"/>
    <property type="match status" value="1"/>
</dbReference>
<dbReference type="Proteomes" id="UP000518266">
    <property type="component" value="Unassembled WGS sequence"/>
</dbReference>
<feature type="compositionally biased region" description="Low complexity" evidence="4">
    <location>
        <begin position="494"/>
        <end position="511"/>
    </location>
</feature>